<dbReference type="STRING" id="862969.SCI_0584"/>
<evidence type="ECO:0000313" key="4">
    <source>
        <dbReference type="Proteomes" id="UP000031339"/>
    </source>
</evidence>
<sequence>MKKLAFSLIFIILFTILLAGLPETLALHIAILFQWNLTAVGVMVLIQEILMLFFILYLLKRADLSSIFKRKKIRKRDIAAFLTLLFIFFLLADIRKDLVQYMARTTMNTKLYSKVGIWSGGKIFDICSILITVLISPIIEELFYRGYVMSRFFTNSNYYLDVLLSASLFTLGHMILLQRDWVNLSFYFLSGLALSLFYRYSQNIRLQILFHVSWNLYTFIASIWYILYNWIYFHFFF</sequence>
<dbReference type="GO" id="GO:0006508">
    <property type="term" value="P:proteolysis"/>
    <property type="evidence" value="ECO:0007669"/>
    <property type="project" value="UniProtKB-KW"/>
</dbReference>
<gene>
    <name evidence="3" type="ORF">RN79_01570</name>
</gene>
<dbReference type="OrthoDB" id="8607342at2"/>
<organism evidence="3 4">
    <name type="scientific">Streptococcus constellatus</name>
    <dbReference type="NCBI Taxonomy" id="76860"/>
    <lineage>
        <taxon>Bacteria</taxon>
        <taxon>Bacillati</taxon>
        <taxon>Bacillota</taxon>
        <taxon>Bacilli</taxon>
        <taxon>Lactobacillales</taxon>
        <taxon>Streptococcaceae</taxon>
        <taxon>Streptococcus</taxon>
        <taxon>Streptococcus anginosus group</taxon>
    </lineage>
</organism>
<name>A0A0C1K5I6_STRCV</name>
<dbReference type="GO" id="GO:0080120">
    <property type="term" value="P:CAAX-box protein maturation"/>
    <property type="evidence" value="ECO:0007669"/>
    <property type="project" value="UniProtKB-ARBA"/>
</dbReference>
<dbReference type="eggNOG" id="COG1266">
    <property type="taxonomic scope" value="Bacteria"/>
</dbReference>
<reference evidence="3 4" key="1">
    <citation type="submission" date="2014-12" db="EMBL/GenBank/DDBJ databases">
        <title>Partial genome sequence of Streptococcus constellatus KCOM 1650 (= ChDC B144).</title>
        <authorList>
            <person name="Kook J.-K."/>
            <person name="Park S.-N."/>
            <person name="Lim Y.K."/>
            <person name="Jo E."/>
        </authorList>
    </citation>
    <scope>NUCLEOTIDE SEQUENCE [LARGE SCALE GENOMIC DNA]</scope>
    <source>
        <strain evidence="3 4">KCOM 1650</strain>
    </source>
</reference>
<evidence type="ECO:0000259" key="2">
    <source>
        <dbReference type="Pfam" id="PF02517"/>
    </source>
</evidence>
<dbReference type="RefSeq" id="WP_006270152.1">
    <property type="nucleotide sequence ID" value="NZ_CP068213.1"/>
</dbReference>
<accession>A0A0C1K5I6</accession>
<dbReference type="Proteomes" id="UP000031339">
    <property type="component" value="Unassembled WGS sequence"/>
</dbReference>
<keyword evidence="3" id="KW-0645">Protease</keyword>
<dbReference type="EMBL" id="JWIY01000001">
    <property type="protein sequence ID" value="KIC78290.1"/>
    <property type="molecule type" value="Genomic_DNA"/>
</dbReference>
<keyword evidence="3" id="KW-0378">Hydrolase</keyword>
<evidence type="ECO:0000313" key="3">
    <source>
        <dbReference type="EMBL" id="KIC78290.1"/>
    </source>
</evidence>
<dbReference type="GO" id="GO:0004175">
    <property type="term" value="F:endopeptidase activity"/>
    <property type="evidence" value="ECO:0007669"/>
    <property type="project" value="UniProtKB-ARBA"/>
</dbReference>
<dbReference type="GeneID" id="93846680"/>
<dbReference type="InterPro" id="IPR052710">
    <property type="entry name" value="CAAX_protease"/>
</dbReference>
<evidence type="ECO:0000256" key="1">
    <source>
        <dbReference type="ARBA" id="ARBA00009067"/>
    </source>
</evidence>
<dbReference type="InterPro" id="IPR003675">
    <property type="entry name" value="Rce1/LyrA-like_dom"/>
</dbReference>
<dbReference type="PANTHER" id="PTHR36435">
    <property type="entry name" value="SLR1288 PROTEIN"/>
    <property type="match status" value="1"/>
</dbReference>
<protein>
    <submittedName>
        <fullName evidence="3">CAAX protease</fullName>
    </submittedName>
</protein>
<dbReference type="AlphaFoldDB" id="A0A0C1K5I6"/>
<dbReference type="PANTHER" id="PTHR36435:SF1">
    <property type="entry name" value="CAAX AMINO TERMINAL PROTEASE FAMILY PROTEIN"/>
    <property type="match status" value="1"/>
</dbReference>
<dbReference type="Pfam" id="PF02517">
    <property type="entry name" value="Rce1-like"/>
    <property type="match status" value="1"/>
</dbReference>
<comment type="similarity">
    <text evidence="1">Belongs to the UPF0177 family.</text>
</comment>
<comment type="caution">
    <text evidence="3">The sequence shown here is derived from an EMBL/GenBank/DDBJ whole genome shotgun (WGS) entry which is preliminary data.</text>
</comment>
<feature type="domain" description="CAAX prenyl protease 2/Lysostaphin resistance protein A-like" evidence="2">
    <location>
        <begin position="126"/>
        <end position="216"/>
    </location>
</feature>
<proteinExistence type="inferred from homology"/>